<organism evidence="8 9">
    <name type="scientific">Kosakonia oryzendophytica</name>
    <dbReference type="NCBI Taxonomy" id="1005665"/>
    <lineage>
        <taxon>Bacteria</taxon>
        <taxon>Pseudomonadati</taxon>
        <taxon>Pseudomonadota</taxon>
        <taxon>Gammaproteobacteria</taxon>
        <taxon>Enterobacterales</taxon>
        <taxon>Enterobacteriaceae</taxon>
        <taxon>Kosakonia</taxon>
    </lineage>
</organism>
<feature type="compositionally biased region" description="Low complexity" evidence="6">
    <location>
        <begin position="2000"/>
        <end position="2012"/>
    </location>
</feature>
<dbReference type="InterPro" id="IPR006914">
    <property type="entry name" value="VENN_dom"/>
</dbReference>
<dbReference type="EMBL" id="FMAY01000004">
    <property type="protein sequence ID" value="SCC04970.1"/>
    <property type="molecule type" value="Genomic_DNA"/>
</dbReference>
<dbReference type="InterPro" id="IPR008619">
    <property type="entry name" value="Filamentous_hemagglutn_rpt"/>
</dbReference>
<comment type="similarity">
    <text evidence="5">In the N-terminal section; belongs to the CdiA toxin family.</text>
</comment>
<evidence type="ECO:0000256" key="4">
    <source>
        <dbReference type="ARBA" id="ARBA00023026"/>
    </source>
</evidence>
<feature type="non-terminal residue" evidence="8">
    <location>
        <position position="1"/>
    </location>
</feature>
<dbReference type="Pfam" id="PF04829">
    <property type="entry name" value="PT-VENN"/>
    <property type="match status" value="1"/>
</dbReference>
<evidence type="ECO:0000256" key="3">
    <source>
        <dbReference type="ARBA" id="ARBA00022913"/>
    </source>
</evidence>
<dbReference type="NCBIfam" id="TIGR01731">
    <property type="entry name" value="fil_hemag_20aa"/>
    <property type="match status" value="16"/>
</dbReference>
<dbReference type="GO" id="GO:0003824">
    <property type="term" value="F:catalytic activity"/>
    <property type="evidence" value="ECO:0007669"/>
    <property type="project" value="UniProtKB-ARBA"/>
</dbReference>
<proteinExistence type="inferred from homology"/>
<keyword evidence="4" id="KW-0843">Virulence</keyword>
<dbReference type="GO" id="GO:0090729">
    <property type="term" value="F:toxin activity"/>
    <property type="evidence" value="ECO:0007669"/>
    <property type="project" value="UniProtKB-KW"/>
</dbReference>
<dbReference type="Proteomes" id="UP000198975">
    <property type="component" value="Unassembled WGS sequence"/>
</dbReference>
<dbReference type="Pfam" id="PF05594">
    <property type="entry name" value="Fil_haemagg"/>
    <property type="match status" value="9"/>
</dbReference>
<dbReference type="Pfam" id="PF13332">
    <property type="entry name" value="Fil_haemagg_2"/>
    <property type="match status" value="5"/>
</dbReference>
<keyword evidence="9" id="KW-1185">Reference proteome</keyword>
<evidence type="ECO:0000256" key="2">
    <source>
        <dbReference type="ARBA" id="ARBA00022656"/>
    </source>
</evidence>
<evidence type="ECO:0000313" key="9">
    <source>
        <dbReference type="Proteomes" id="UP000198975"/>
    </source>
</evidence>
<name>A0A1C4BDR4_9ENTR</name>
<evidence type="ECO:0000256" key="1">
    <source>
        <dbReference type="ARBA" id="ARBA00004219"/>
    </source>
</evidence>
<evidence type="ECO:0000259" key="7">
    <source>
        <dbReference type="Pfam" id="PF04829"/>
    </source>
</evidence>
<keyword evidence="2" id="KW-0800">Toxin</keyword>
<gene>
    <name evidence="8" type="ORF">GA0061071_104354</name>
</gene>
<evidence type="ECO:0000256" key="5">
    <source>
        <dbReference type="ARBA" id="ARBA00024043"/>
    </source>
</evidence>
<dbReference type="InterPro" id="IPR025157">
    <property type="entry name" value="Hemagglutinin_rpt"/>
</dbReference>
<evidence type="ECO:0000256" key="6">
    <source>
        <dbReference type="SAM" id="MobiDB-lite"/>
    </source>
</evidence>
<protein>
    <submittedName>
        <fullName evidence="8">Filamentous hemagglutinin</fullName>
    </submittedName>
</protein>
<keyword evidence="3" id="KW-1266">Target cell cytoplasm</keyword>
<accession>A0A1C4BDR4</accession>
<feature type="domain" description="VENN motif-containing" evidence="7">
    <location>
        <begin position="2642"/>
        <end position="2692"/>
    </location>
</feature>
<dbReference type="InterPro" id="IPR010069">
    <property type="entry name" value="CdiA_FHA1_rpt"/>
</dbReference>
<sequence>LTNQQGGLLLSAGSLVLKNDSLTNAGQLQGDTLDLATGEWVNTGNALGENGLNASVSGNLTNQGRLLSRQALTLRVAGSQNSGSLMAKVLALHGDLRNSGLLQGTENLTWDGDSLTSSGQMVSGDSLALRGTAVSNQGSVLSQHLADITATEVLNDGTLAAKDLRISAPRLTSNGILQGNDSLILNTQALVNGSTGQLVSGGDLNLDLTSLDNQGLLSVNDGLTLKADTLSNRGQIAAGSVSVTGHTVTNSGLIQGTQQAQATADTLINAETGKWLSGGELAFSAATLTNNGLWQGTQGLTLNAGTLTTASGSRTLSGGDFTLHAGQLSTQGTLQGGKVSVTADDWMLGGSLLSLGDFTATVGGTLTLPGSLSSRGTADIQAQTLRNSGQLLSEGDVTLSGQTLENNGAVQGKTLTAHEAGITNNGTLTGLDNLTLDAAQPAARLMARMAMAAPQLTLINGETGSLLTQGTLGITAGTVDNGGLWQGNAILLAAQSLDNRGAIRSAGDLNLQLTGNLNSATGSKITALGTAALQALSLSNQGQWAAKNLTLRADALTNSGAVSGSDGLTIALTGNATQLAGGSLASNGALTLNADTLGNAGNIQGNGLTVTANSLTNSAGGELVSTQGLTLTTPSLFNYGLIQGAGDTRVDSTTLARNEGRLLSGGQLTLTTPQYTGAGWLQATNLILNAARNGGTGTLLADQMTLTGDSFTNQGTTQANTLALSYRQLTNNGTLLGKNQLTVNATQVEQSAGGKLFSGGDLFVGAGGLNALGQVVALGNLTLQLTNAFTAKTTLAAGKTLSVTSNGAIDNQSVMQGQALNLSAGGQLTSSGQITTGSGASTLSGSAIVLNGNSALQGGGDITLASRGNITVNGFAGTTGSLTLSAPGAIINTALLYAANNLALYANSITNQRGDMLAGNNLWLQRDAAGNANGEVINTSGNIETTNGDITIKTGHLLNQRESVRQGTTTKENFDLNFQSYIPGVYELPLSLFTPDEYLFVNQKPFFNCECGGKPDPNAINTTVIPSRLDLRKAIAVSRVTSTTQITGNAARISAGRNLTAQTGILDNLASFVLAGNNLSMSGNSLNNQSYLSGTQTVWRIYTVAPGYELMLPKGEKEIKGVLWWNTLSFTATDEYITDPGTSARGVIQSNGTTSLNFGSVQNNSDSTDVKGTIAPTLQIPGLKGLGAVNAVTGSNNVNLKDIDSAAIPSLSLDDKISEALKGINGANPLAFSSVDAPNGTQPGGGTPDVNMVADNITRESVEKSHNTAINPVSAKKMDISTYPLPTGDNGYFVYNTSPKSPYLITVNPKLDGLGQLDPALFSELNALLNIKAGEIPRETNSKYTDEKQFLGSSYMLSRLNINPDYDYRFLGDAVFDTRYVSNVILSQTGNRYISGIGSDLEQMQYLMDNAAIAQSSLGLKFGVSLTAEQIASLGHSILWWESTTINGEVVMVPKVYLSAKDAAFNNGSIIAGNNIDVSAGAIDNNAGTMLARNDLKVKSSSAINNSGSSVLKAGNALSMIANDDINNIGSTISGKIVSLESIRGDVNNITVMQSFGAGKFSGGDLYENIYKDVAGNIASISAEKTIGISAGNDVNIKGANVTSSGDLLIQAGGDVSVASNVMKESAAFGLLGKTNVQDFVMNQASTVSAKEKLVVNSGRDTNVVASDIKGGVVAVNAAHNLNVGVIETGSKRHYSNGNQMEETAFSSSSLSSVNNLSLSAGNDINSQAASYSSGMNFSATAVNDLNLAAANVLQTNKMFGTGSHETALQANTITSGKNLILVAGQDINSHATGLVADERVGLQAGRDVNLLAETISKGNSNKSGKDTTINEQVRQQGTEVISGTNTLIIAGRDVSTEAAEINAKGDIGVLAGRDINLATATESDYSYREKTRTHKGFLSKSKTHTISEQSATRESGTLLSGDNVNLTSGHDLLVQGSAVVGDGKVALNAGNNVTIEAATDTDTNWQLSETKKSGLMSTGGIGFTIGSSQTRQELKEKGTTQSQSVSTVGSTHGDVSITAGNQLQVKGADLVAGQDLTLAGDSVSITPGHDQRTREDKFEQKSTGLTVALSGVVGDALNKAVSTVEAVQDQTDSRLQTLQVTKAALAGVQAVQGVRAAAAAGDPASAVGVSISLSTQKSSSQQLTVSDSVSGSTLSAGNNLSITANGKGDAKNSGDIVIAGSQLKATGDTTFNAERDILLSGAANTQKSTGKNSSSGGGVGVSIGAGNGGAGISVYANVNAGKGNNKGNGTNWTETTVDSGGTVNINSGRDTVLTGAQVNGDRVVADIGRDLTITSQQDSNYFDSKQTSFGAGGSFTFGTMTGSGSVSLSQDKMHSTFDSVAEQSGIYAGKNGFDITVGNHTQLNGAVISSQSEADKNRLDTGTLGFTDMHNEADYKVSHKGVSMGMSSGGSLTEQLAMGALSAASGALQGAAGSSGHAEGTTQSAISNGAIMIRDKANQQQDIGSLSRDVAAANDAISPIFDKEKEQKRLQMASELGDITSQITNIVMTEGDIQALKDARAIPGNEKLSAKELRETQIYKDTVKDYGTGGKYQQVAQAVSGAVSGLFNGDMNSAVAGAAAPYLATLVKANTPEGAQRLIAHAVAGAAIAQMQGKDAAAGALGAATGEATTSIALDLWGKRPEELDEGQRQLVSKLASVAAGVAGAAIADNTAGAKAAAEGGKNSSENNGLYDGNLGQYVNAQGSLAFNTNLLDENGYVMNPATDEQIRAGSAQLAKGDMPEGTNITKVVVDGSVDGALIFGGWSYGLSVSAGKAIGSGVISSGVDAITQWYDLNQPGNEKMTWNYKSTFSSFVEGTLGAGRNKLSNAGIALGGSIFVDGIDYKKNITSMGGSFYGAKMEDSLPFNEVVNEILGTFADKAAGKFSQNTWEEYEKNSN</sequence>
<evidence type="ECO:0000313" key="8">
    <source>
        <dbReference type="EMBL" id="SCC04970.1"/>
    </source>
</evidence>
<comment type="subcellular location">
    <subcellularLocation>
        <location evidence="1">Target cell</location>
        <location evidence="1">Target cell cytoplasm</location>
    </subcellularLocation>
</comment>
<feature type="region of interest" description="Disordered" evidence="6">
    <location>
        <begin position="1991"/>
        <end position="2014"/>
    </location>
</feature>
<reference evidence="9" key="1">
    <citation type="submission" date="2016-08" db="EMBL/GenBank/DDBJ databases">
        <authorList>
            <person name="Varghese N."/>
            <person name="Submissions Spin"/>
        </authorList>
    </citation>
    <scope>NUCLEOTIDE SEQUENCE [LARGE SCALE GENOMIC DNA]</scope>
    <source>
        <strain evidence="9">REICA_082</strain>
    </source>
</reference>